<evidence type="ECO:0000256" key="1">
    <source>
        <dbReference type="ARBA" id="ARBA00008857"/>
    </source>
</evidence>
<evidence type="ECO:0000313" key="8">
    <source>
        <dbReference type="EMBL" id="MBR0668287.1"/>
    </source>
</evidence>
<dbReference type="RefSeq" id="WP_211856065.1">
    <property type="nucleotide sequence ID" value="NZ_JAAGBB010000052.1"/>
</dbReference>
<feature type="domain" description="Core-binding (CB)" evidence="7">
    <location>
        <begin position="103"/>
        <end position="184"/>
    </location>
</feature>
<dbReference type="Proteomes" id="UP001196870">
    <property type="component" value="Unassembled WGS sequence"/>
</dbReference>
<evidence type="ECO:0000256" key="5">
    <source>
        <dbReference type="PROSITE-ProRule" id="PRU01248"/>
    </source>
</evidence>
<dbReference type="Pfam" id="PF13356">
    <property type="entry name" value="Arm-DNA-bind_3"/>
    <property type="match status" value="1"/>
</dbReference>
<dbReference type="Gene3D" id="3.30.160.390">
    <property type="entry name" value="Integrase, DNA-binding domain"/>
    <property type="match status" value="1"/>
</dbReference>
<dbReference type="CDD" id="cd00801">
    <property type="entry name" value="INT_P4_C"/>
    <property type="match status" value="1"/>
</dbReference>
<dbReference type="InterPro" id="IPR010998">
    <property type="entry name" value="Integrase_recombinase_N"/>
</dbReference>
<dbReference type="InterPro" id="IPR044068">
    <property type="entry name" value="CB"/>
</dbReference>
<keyword evidence="4" id="KW-0233">DNA recombination</keyword>
<keyword evidence="2" id="KW-0229">DNA integration</keyword>
<dbReference type="InterPro" id="IPR011010">
    <property type="entry name" value="DNA_brk_join_enz"/>
</dbReference>
<comment type="caution">
    <text evidence="8">The sequence shown here is derived from an EMBL/GenBank/DDBJ whole genome shotgun (WGS) entry which is preliminary data.</text>
</comment>
<dbReference type="EMBL" id="JAAGBB010000052">
    <property type="protein sequence ID" value="MBR0668287.1"/>
    <property type="molecule type" value="Genomic_DNA"/>
</dbReference>
<dbReference type="PANTHER" id="PTHR30629:SF2">
    <property type="entry name" value="PROPHAGE INTEGRASE INTS-RELATED"/>
    <property type="match status" value="1"/>
</dbReference>
<organism evidence="8 9">
    <name type="scientific">Plastoroseomonas hellenica</name>
    <dbReference type="NCBI Taxonomy" id="2687306"/>
    <lineage>
        <taxon>Bacteria</taxon>
        <taxon>Pseudomonadati</taxon>
        <taxon>Pseudomonadota</taxon>
        <taxon>Alphaproteobacteria</taxon>
        <taxon>Acetobacterales</taxon>
        <taxon>Acetobacteraceae</taxon>
        <taxon>Plastoroseomonas</taxon>
    </lineage>
</organism>
<dbReference type="PROSITE" id="PS51898">
    <property type="entry name" value="TYR_RECOMBINASE"/>
    <property type="match status" value="1"/>
</dbReference>
<sequence>MDVKTIDAAKPRASAYRLSDGGGLLLEVKSSGAKIWLCRLTIARKRRDMGLGGYPAVSLRDARAKARAARELAQAGTDPIAEREAAERRAAAEREAASTAQARTFKAVADLYIAAQVPGWKGTRTAKTWRNSLAGHAHPRLGKKPVDEIDRAAVLDAIGPVWASRPATARKVLRRIGSVLRYAAAHGWRLNDNPADPRMLRHLGLPALPGGRKYPSLPWAKVPAFVAALHAREGLGSLALEFTILTGVRSGESRGAWWSEVMLDGVPTWTIPGERMKGKKASDVQPHRVPLSPAAISALLRAYNLANGASATLADLPRLAQLAGASLIFPSAKRTKPLSDMALSEVVRRMNAERSEEAPAPWRDADGRAAVPHGFRSSFRTWVDDTRPADAEAAERALAHEEPNKVSGAYRRSDLFDRRIPLMADWGAYCTSAPTATVTRITGAAPN</sequence>
<dbReference type="PANTHER" id="PTHR30629">
    <property type="entry name" value="PROPHAGE INTEGRASE"/>
    <property type="match status" value="1"/>
</dbReference>
<evidence type="ECO:0000256" key="4">
    <source>
        <dbReference type="ARBA" id="ARBA00023172"/>
    </source>
</evidence>
<dbReference type="SUPFAM" id="SSF56349">
    <property type="entry name" value="DNA breaking-rejoining enzymes"/>
    <property type="match status" value="1"/>
</dbReference>
<evidence type="ECO:0000256" key="3">
    <source>
        <dbReference type="ARBA" id="ARBA00023125"/>
    </source>
</evidence>
<feature type="domain" description="Tyr recombinase" evidence="6">
    <location>
        <begin position="212"/>
        <end position="423"/>
    </location>
</feature>
<accession>A0ABS5F6T8</accession>
<comment type="similarity">
    <text evidence="1">Belongs to the 'phage' integrase family.</text>
</comment>
<dbReference type="Pfam" id="PF22022">
    <property type="entry name" value="Phage_int_M"/>
    <property type="match status" value="1"/>
</dbReference>
<dbReference type="PROSITE" id="PS51900">
    <property type="entry name" value="CB"/>
    <property type="match status" value="1"/>
</dbReference>
<evidence type="ECO:0000256" key="2">
    <source>
        <dbReference type="ARBA" id="ARBA00022908"/>
    </source>
</evidence>
<dbReference type="InterPro" id="IPR038488">
    <property type="entry name" value="Integrase_DNA-bd_sf"/>
</dbReference>
<name>A0ABS5F6T8_9PROT</name>
<dbReference type="InterPro" id="IPR050808">
    <property type="entry name" value="Phage_Integrase"/>
</dbReference>
<keyword evidence="3 5" id="KW-0238">DNA-binding</keyword>
<dbReference type="InterPro" id="IPR013762">
    <property type="entry name" value="Integrase-like_cat_sf"/>
</dbReference>
<gene>
    <name evidence="8" type="ORF">GXW71_28300</name>
</gene>
<proteinExistence type="inferred from homology"/>
<dbReference type="Gene3D" id="1.10.443.10">
    <property type="entry name" value="Intergrase catalytic core"/>
    <property type="match status" value="1"/>
</dbReference>
<dbReference type="Gene3D" id="1.10.150.130">
    <property type="match status" value="1"/>
</dbReference>
<dbReference type="InterPro" id="IPR002104">
    <property type="entry name" value="Integrase_catalytic"/>
</dbReference>
<dbReference type="InterPro" id="IPR053876">
    <property type="entry name" value="Phage_int_M"/>
</dbReference>
<protein>
    <submittedName>
        <fullName evidence="8">Integrase arm-type DNA-binding domain-containing protein</fullName>
    </submittedName>
</protein>
<dbReference type="Pfam" id="PF00589">
    <property type="entry name" value="Phage_integrase"/>
    <property type="match status" value="1"/>
</dbReference>
<evidence type="ECO:0000259" key="6">
    <source>
        <dbReference type="PROSITE" id="PS51898"/>
    </source>
</evidence>
<evidence type="ECO:0000313" key="9">
    <source>
        <dbReference type="Proteomes" id="UP001196870"/>
    </source>
</evidence>
<evidence type="ECO:0000259" key="7">
    <source>
        <dbReference type="PROSITE" id="PS51900"/>
    </source>
</evidence>
<dbReference type="GO" id="GO:0003677">
    <property type="term" value="F:DNA binding"/>
    <property type="evidence" value="ECO:0007669"/>
    <property type="project" value="UniProtKB-KW"/>
</dbReference>
<dbReference type="InterPro" id="IPR025166">
    <property type="entry name" value="Integrase_DNA_bind_dom"/>
</dbReference>
<keyword evidence="9" id="KW-1185">Reference proteome</keyword>
<reference evidence="9" key="1">
    <citation type="journal article" date="2021" name="Syst. Appl. Microbiol.">
        <title>Roseomonas hellenica sp. nov., isolated from roots of wild-growing Alkanna tinctoria.</title>
        <authorList>
            <person name="Rat A."/>
            <person name="Naranjo H.D."/>
            <person name="Lebbe L."/>
            <person name="Cnockaert M."/>
            <person name="Krigas N."/>
            <person name="Grigoriadou K."/>
            <person name="Maloupa E."/>
            <person name="Willems A."/>
        </authorList>
    </citation>
    <scope>NUCLEOTIDE SEQUENCE [LARGE SCALE GENOMIC DNA]</scope>
    <source>
        <strain evidence="9">LMG 31523</strain>
    </source>
</reference>